<accession>Q27Q83</accession>
<dbReference type="VEuPathDB" id="ToxoDB:SRCN_2490"/>
<feature type="chain" id="PRO_5012181169" evidence="1">
    <location>
        <begin position="16"/>
        <end position="279"/>
    </location>
</feature>
<protein>
    <submittedName>
        <fullName evidence="3">Surface antigen 5</fullName>
    </submittedName>
</protein>
<reference evidence="3" key="1">
    <citation type="journal article" date="2008" name="Vet. Parasitol.">
        <title>SnSAG5 is an alternative surface antigen of Sarcocystis neurona strains that is mutually exclusive to SnSAG1.</title>
        <authorList>
            <person name="Crowdus C.A."/>
            <person name="Marsh A.E."/>
            <person name="Saville W.J."/>
            <person name="Lindsay D.S."/>
            <person name="Dubey J.P."/>
            <person name="Granstrom D.E."/>
            <person name="Howe D.K."/>
        </authorList>
    </citation>
    <scope>NUCLEOTIDE SEQUENCE</scope>
    <source>
        <strain evidence="3">SN4</strain>
    </source>
</reference>
<dbReference type="InterPro" id="IPR007226">
    <property type="entry name" value="SRS_dom"/>
</dbReference>
<dbReference type="Gene3D" id="2.60.40.1320">
    <property type="entry name" value="SRS domain"/>
    <property type="match status" value="2"/>
</dbReference>
<evidence type="ECO:0000256" key="1">
    <source>
        <dbReference type="SAM" id="SignalP"/>
    </source>
</evidence>
<keyword evidence="1" id="KW-0732">Signal</keyword>
<feature type="domain" description="SRS" evidence="2">
    <location>
        <begin position="34"/>
        <end position="133"/>
    </location>
</feature>
<sequence>MTRAVLLTILTLCSARVSFVNAGGARQATCEEGQTTATKLENPGVLQLQCPARYQLNPAPAADANEGMQVFTTAAVGNAVALQGVLPGATYVRAPNGAGATLTIPQLPPKAASVFIQCQQQGQQGQCFIEVQVAGSPRLGPNTCAAVQSRIDFEIRAQNEAAVFSCGAGRAPFPQALDDACSKEQSLPSGVALAPKDAGSFQLGFPQLPQNPLKICYICTEGGQRVDAADQRCEVHIAVAGAEAGGPTGPTGGASVGPAARSASALVLAVVAAGFFHFW</sequence>
<dbReference type="SMR" id="Q27Q83"/>
<gene>
    <name evidence="3" type="primary">SAG5</name>
</gene>
<dbReference type="Pfam" id="PF04092">
    <property type="entry name" value="SAG"/>
    <property type="match status" value="1"/>
</dbReference>
<dbReference type="EMBL" id="DQ388449">
    <property type="protein sequence ID" value="ABD47681.1"/>
    <property type="molecule type" value="mRNA"/>
</dbReference>
<dbReference type="AlphaFoldDB" id="Q27Q83"/>
<dbReference type="VEuPathDB" id="ToxoDB:SN3_00300451"/>
<dbReference type="InterPro" id="IPR036755">
    <property type="entry name" value="SRS_dom_sf"/>
</dbReference>
<feature type="signal peptide" evidence="1">
    <location>
        <begin position="1"/>
        <end position="15"/>
    </location>
</feature>
<evidence type="ECO:0000313" key="3">
    <source>
        <dbReference type="EMBL" id="ABD47681.1"/>
    </source>
</evidence>
<evidence type="ECO:0000259" key="2">
    <source>
        <dbReference type="Pfam" id="PF04092"/>
    </source>
</evidence>
<dbReference type="SUPFAM" id="SSF74877">
    <property type="entry name" value="Major surface antigen p30, SAG1"/>
    <property type="match status" value="1"/>
</dbReference>
<name>Q27Q83_SARNE</name>
<organism evidence="3">
    <name type="scientific">Sarcocystis neurona</name>
    <dbReference type="NCBI Taxonomy" id="42890"/>
    <lineage>
        <taxon>Eukaryota</taxon>
        <taxon>Sar</taxon>
        <taxon>Alveolata</taxon>
        <taxon>Apicomplexa</taxon>
        <taxon>Conoidasida</taxon>
        <taxon>Coccidia</taxon>
        <taxon>Eucoccidiorida</taxon>
        <taxon>Eimeriorina</taxon>
        <taxon>Sarcocystidae</taxon>
        <taxon>Sarcocystis</taxon>
    </lineage>
</organism>
<proteinExistence type="evidence at transcript level"/>
<dbReference type="GO" id="GO:0016020">
    <property type="term" value="C:membrane"/>
    <property type="evidence" value="ECO:0007669"/>
    <property type="project" value="InterPro"/>
</dbReference>